<reference evidence="1" key="1">
    <citation type="submission" date="2018-06" db="EMBL/GenBank/DDBJ databases">
        <authorList>
            <person name="Zhirakovskaya E."/>
        </authorList>
    </citation>
    <scope>NUCLEOTIDE SEQUENCE</scope>
</reference>
<dbReference type="NCBIfam" id="TIGR01683">
    <property type="entry name" value="thiS"/>
    <property type="match status" value="1"/>
</dbReference>
<organism evidence="1">
    <name type="scientific">hydrothermal vent metagenome</name>
    <dbReference type="NCBI Taxonomy" id="652676"/>
    <lineage>
        <taxon>unclassified sequences</taxon>
        <taxon>metagenomes</taxon>
        <taxon>ecological metagenomes</taxon>
    </lineage>
</organism>
<dbReference type="CDD" id="cd00565">
    <property type="entry name" value="Ubl_ThiS"/>
    <property type="match status" value="1"/>
</dbReference>
<dbReference type="SUPFAM" id="SSF54285">
    <property type="entry name" value="MoaD/ThiS"/>
    <property type="match status" value="1"/>
</dbReference>
<dbReference type="InterPro" id="IPR012675">
    <property type="entry name" value="Beta-grasp_dom_sf"/>
</dbReference>
<evidence type="ECO:0000313" key="1">
    <source>
        <dbReference type="EMBL" id="VAW23436.1"/>
    </source>
</evidence>
<dbReference type="PANTHER" id="PTHR34472">
    <property type="entry name" value="SULFUR CARRIER PROTEIN THIS"/>
    <property type="match status" value="1"/>
</dbReference>
<accession>A0A3B0UUL1</accession>
<dbReference type="InterPro" id="IPR016155">
    <property type="entry name" value="Mopterin_synth/thiamin_S_b"/>
</dbReference>
<dbReference type="EMBL" id="UOEP01000195">
    <property type="protein sequence ID" value="VAW23436.1"/>
    <property type="molecule type" value="Genomic_DNA"/>
</dbReference>
<sequence>MNLKINGKEQEIDKPEITVKELLVLNNVEMIDMVSVQLNGVFVRKEDFETRKVKENDEFEYLYFMGGGKFTG</sequence>
<dbReference type="InterPro" id="IPR010035">
    <property type="entry name" value="Thi_S"/>
</dbReference>
<proteinExistence type="predicted"/>
<dbReference type="Pfam" id="PF02597">
    <property type="entry name" value="ThiS"/>
    <property type="match status" value="1"/>
</dbReference>
<dbReference type="PANTHER" id="PTHR34472:SF1">
    <property type="entry name" value="SULFUR CARRIER PROTEIN THIS"/>
    <property type="match status" value="1"/>
</dbReference>
<name>A0A3B0UUL1_9ZZZZ</name>
<dbReference type="AlphaFoldDB" id="A0A3B0UUL1"/>
<protein>
    <recommendedName>
        <fullName evidence="2">Sulfur carrier protein ThiS</fullName>
    </recommendedName>
</protein>
<gene>
    <name evidence="1" type="ORF">MNBD_BACTEROID01-2814</name>
</gene>
<dbReference type="InterPro" id="IPR003749">
    <property type="entry name" value="ThiS/MoaD-like"/>
</dbReference>
<evidence type="ECO:0008006" key="2">
    <source>
        <dbReference type="Google" id="ProtNLM"/>
    </source>
</evidence>
<dbReference type="Gene3D" id="3.10.20.30">
    <property type="match status" value="1"/>
</dbReference>